<dbReference type="SUPFAM" id="SSF56014">
    <property type="entry name" value="Nitrite and sulphite reductase 4Fe-4S domain-like"/>
    <property type="match status" value="2"/>
</dbReference>
<dbReference type="InterPro" id="IPR045854">
    <property type="entry name" value="NO2/SO3_Rdtase_4Fe4S_sf"/>
</dbReference>
<feature type="domain" description="Nitrite/sulphite reductase 4Fe-4S" evidence="7">
    <location>
        <begin position="122"/>
        <end position="266"/>
    </location>
</feature>
<keyword evidence="5" id="KW-0408">Iron</keyword>
<dbReference type="eggNOG" id="COG0155">
    <property type="taxonomic scope" value="Bacteria"/>
</dbReference>
<evidence type="ECO:0000256" key="1">
    <source>
        <dbReference type="ARBA" id="ARBA00022485"/>
    </source>
</evidence>
<evidence type="ECO:0000256" key="6">
    <source>
        <dbReference type="ARBA" id="ARBA00023014"/>
    </source>
</evidence>
<dbReference type="Pfam" id="PF03460">
    <property type="entry name" value="NIR_SIR_ferr"/>
    <property type="match status" value="1"/>
</dbReference>
<dbReference type="Proteomes" id="UP000017090">
    <property type="component" value="Unassembled WGS sequence"/>
</dbReference>
<dbReference type="RefSeq" id="WP_023054006.1">
    <property type="nucleotide sequence ID" value="NZ_AWXA01000041.1"/>
</dbReference>
<dbReference type="AlphaFoldDB" id="U7UH12"/>
<keyword evidence="10" id="KW-1185">Reference proteome</keyword>
<organism evidence="9 10">
    <name type="scientific">Megasphaera vaginalis</name>
    <name type="common">ex Srinivasan et al. 2021</name>
    <dbReference type="NCBI Taxonomy" id="1111454"/>
    <lineage>
        <taxon>Bacteria</taxon>
        <taxon>Bacillati</taxon>
        <taxon>Bacillota</taxon>
        <taxon>Negativicutes</taxon>
        <taxon>Veillonellales</taxon>
        <taxon>Veillonellaceae</taxon>
        <taxon>Megasphaera</taxon>
    </lineage>
</organism>
<dbReference type="GO" id="GO:0051539">
    <property type="term" value="F:4 iron, 4 sulfur cluster binding"/>
    <property type="evidence" value="ECO:0007669"/>
    <property type="project" value="UniProtKB-KW"/>
</dbReference>
<dbReference type="GO" id="GO:0016491">
    <property type="term" value="F:oxidoreductase activity"/>
    <property type="evidence" value="ECO:0007669"/>
    <property type="project" value="UniProtKB-KW"/>
</dbReference>
<dbReference type="PANTHER" id="PTHR32439:SF9">
    <property type="entry name" value="BLR3264 PROTEIN"/>
    <property type="match status" value="1"/>
</dbReference>
<dbReference type="OrthoDB" id="9803707at2"/>
<dbReference type="EMBL" id="AWXA01000041">
    <property type="protein sequence ID" value="ERT58707.1"/>
    <property type="molecule type" value="Genomic_DNA"/>
</dbReference>
<keyword evidence="1" id="KW-0004">4Fe-4S</keyword>
<dbReference type="PRINTS" id="PR00397">
    <property type="entry name" value="SIROHAEM"/>
</dbReference>
<reference evidence="9 10" key="1">
    <citation type="submission" date="2013-09" db="EMBL/GenBank/DDBJ databases">
        <authorList>
            <person name="Durkin A.S."/>
            <person name="Haft D.R."/>
            <person name="McCorrison J."/>
            <person name="Torralba M."/>
            <person name="Gillis M."/>
            <person name="Haft D.H."/>
            <person name="Methe B."/>
            <person name="Sutton G."/>
            <person name="Nelson K.E."/>
        </authorList>
    </citation>
    <scope>NUCLEOTIDE SEQUENCE [LARGE SCALE GENOMIC DNA]</scope>
    <source>
        <strain evidence="9 10">BV3C16-1</strain>
    </source>
</reference>
<evidence type="ECO:0000256" key="5">
    <source>
        <dbReference type="ARBA" id="ARBA00023004"/>
    </source>
</evidence>
<keyword evidence="4" id="KW-0560">Oxidoreductase</keyword>
<dbReference type="GO" id="GO:0020037">
    <property type="term" value="F:heme binding"/>
    <property type="evidence" value="ECO:0007669"/>
    <property type="project" value="InterPro"/>
</dbReference>
<keyword evidence="3" id="KW-0479">Metal-binding</keyword>
<evidence type="ECO:0000313" key="9">
    <source>
        <dbReference type="EMBL" id="ERT58707.1"/>
    </source>
</evidence>
<keyword evidence="6" id="KW-0411">Iron-sulfur</keyword>
<proteinExistence type="predicted"/>
<dbReference type="Gene3D" id="3.90.480.10">
    <property type="entry name" value="Sulfite Reductase Hemoprotein,Domain 2"/>
    <property type="match status" value="1"/>
</dbReference>
<dbReference type="InterPro" id="IPR036136">
    <property type="entry name" value="Nit/Sulf_reduc_fer-like_dom_sf"/>
</dbReference>
<dbReference type="PANTHER" id="PTHR32439">
    <property type="entry name" value="FERREDOXIN--NITRITE REDUCTASE, CHLOROPLASTIC"/>
    <property type="match status" value="1"/>
</dbReference>
<dbReference type="Pfam" id="PF01077">
    <property type="entry name" value="NIR_SIR"/>
    <property type="match status" value="1"/>
</dbReference>
<dbReference type="InterPro" id="IPR005117">
    <property type="entry name" value="NiRdtase/SiRdtase_haem-b_fer"/>
</dbReference>
<dbReference type="InterPro" id="IPR006067">
    <property type="entry name" value="NO2/SO3_Rdtase_4Fe4S_dom"/>
</dbReference>
<dbReference type="InterPro" id="IPR006066">
    <property type="entry name" value="NO2/SO3_Rdtase_FeS/sirohaem_BS"/>
</dbReference>
<dbReference type="PATRIC" id="fig|1111454.3.peg.1524"/>
<evidence type="ECO:0000256" key="2">
    <source>
        <dbReference type="ARBA" id="ARBA00022617"/>
    </source>
</evidence>
<evidence type="ECO:0000259" key="7">
    <source>
        <dbReference type="Pfam" id="PF01077"/>
    </source>
</evidence>
<keyword evidence="2" id="KW-0349">Heme</keyword>
<gene>
    <name evidence="9" type="ORF">HMPREF1250_1856</name>
</gene>
<evidence type="ECO:0000259" key="8">
    <source>
        <dbReference type="Pfam" id="PF03460"/>
    </source>
</evidence>
<dbReference type="STRING" id="1111454.HMPREF1250_1856"/>
<accession>U7UH12</accession>
<sequence>MAGISEALKRDLIADLPVFKENTRKFYAKEIAVNQYKGLSGPFGSYAERGAATGMSRWRFPAGIINHGQLSFLAAAIRRYHLTDIHFTTGESIQFHHLDGDTIVRLFQECYDHGIYNRGGGGDHPRNVVAPPLRGIDPTETWDISPYVTAASEYSLTLVKGIRLPRKLKNAFSSGADNRAHVTYKDMGFKGLDDGTFDIFAAGGLGPNPKMGVQVGSHVDPEEILYYIKAMAMLFSTYGDYNKRSHARTRYLQEILGGADAFREKFLTFLQKTKETEKLTIDPALYCHAVHKTGVPDDTLSGYRVGRQKQEGLYYVLYHPTGGNPAQADFLSLLDYLSTLAETEIRLSPDEGAYIVNLTADEARQVLALTEDGAKNSFEASVSCIGAAVCQVGLQDSQGLLGKIVAAVKASGIDSSVLPQLRISGCPSSCGAHQAGTIGFYGFVKKTVDGMVPAFVLTTGGSERFGSEKFGEKAAVIAATEIPAFIVNLAGRLKRDGAVDFSSWLQAHEDDFLLLAKEFEAK</sequence>
<comment type="caution">
    <text evidence="9">The sequence shown here is derived from an EMBL/GenBank/DDBJ whole genome shotgun (WGS) entry which is preliminary data.</text>
</comment>
<name>U7UH12_9FIRM</name>
<evidence type="ECO:0000256" key="4">
    <source>
        <dbReference type="ARBA" id="ARBA00023002"/>
    </source>
</evidence>
<evidence type="ECO:0000256" key="3">
    <source>
        <dbReference type="ARBA" id="ARBA00022723"/>
    </source>
</evidence>
<dbReference type="GO" id="GO:0046872">
    <property type="term" value="F:metal ion binding"/>
    <property type="evidence" value="ECO:0007669"/>
    <property type="project" value="UniProtKB-KW"/>
</dbReference>
<dbReference type="SUPFAM" id="SSF55124">
    <property type="entry name" value="Nitrite/Sulfite reductase N-terminal domain-like"/>
    <property type="match status" value="1"/>
</dbReference>
<protein>
    <submittedName>
        <fullName evidence="9">Nitrite/sulfite reductase, 4Fe-4S iron-sulfur cluster-binding domain protein</fullName>
    </submittedName>
</protein>
<dbReference type="InterPro" id="IPR051329">
    <property type="entry name" value="NIR_SIR_4Fe-4S"/>
</dbReference>
<dbReference type="Gene3D" id="3.30.413.10">
    <property type="entry name" value="Sulfite Reductase Hemoprotein, domain 1"/>
    <property type="match status" value="2"/>
</dbReference>
<feature type="domain" description="Nitrite/Sulfite reductase ferredoxin-like" evidence="8">
    <location>
        <begin position="55"/>
        <end position="109"/>
    </location>
</feature>
<evidence type="ECO:0000313" key="10">
    <source>
        <dbReference type="Proteomes" id="UP000017090"/>
    </source>
</evidence>